<sequence length="226" mass="24520">MQLLTFLVETLILASVVSGSSPAPAPSNTKSKSWTVEIKLPKNCTANTQTKGYELQSCKLSCDVQGPTRFFLSAGTSINISFKTKPTLVVIGGSQNLEFLNDEIPDMMIQKALAPPNPIVDYGFAGFTFSPHQKFYSMFKNGVLAKLAIYAFDTSASPGKSAAKGLATYRAGNTAEMAARRQLLSKVLPPTLISYCALQRGLKFTCLAKACYWGLARREVCMLIQP</sequence>
<dbReference type="EMBL" id="JALJOT010000008">
    <property type="protein sequence ID" value="KAK9908272.1"/>
    <property type="molecule type" value="Genomic_DNA"/>
</dbReference>
<keyword evidence="1" id="KW-0732">Signal</keyword>
<feature type="chain" id="PRO_5046773682" evidence="1">
    <location>
        <begin position="20"/>
        <end position="226"/>
    </location>
</feature>
<accession>A0ABR2YML8</accession>
<organism evidence="2 3">
    <name type="scientific">Coccomyxa subellipsoidea</name>
    <dbReference type="NCBI Taxonomy" id="248742"/>
    <lineage>
        <taxon>Eukaryota</taxon>
        <taxon>Viridiplantae</taxon>
        <taxon>Chlorophyta</taxon>
        <taxon>core chlorophytes</taxon>
        <taxon>Trebouxiophyceae</taxon>
        <taxon>Trebouxiophyceae incertae sedis</taxon>
        <taxon>Coccomyxaceae</taxon>
        <taxon>Coccomyxa</taxon>
    </lineage>
</organism>
<feature type="signal peptide" evidence="1">
    <location>
        <begin position="1"/>
        <end position="19"/>
    </location>
</feature>
<dbReference type="Proteomes" id="UP001491310">
    <property type="component" value="Unassembled WGS sequence"/>
</dbReference>
<evidence type="ECO:0000256" key="1">
    <source>
        <dbReference type="SAM" id="SignalP"/>
    </source>
</evidence>
<reference evidence="2 3" key="1">
    <citation type="journal article" date="2024" name="Nat. Commun.">
        <title>Phylogenomics reveals the evolutionary origins of lichenization in chlorophyte algae.</title>
        <authorList>
            <person name="Puginier C."/>
            <person name="Libourel C."/>
            <person name="Otte J."/>
            <person name="Skaloud P."/>
            <person name="Haon M."/>
            <person name="Grisel S."/>
            <person name="Petersen M."/>
            <person name="Berrin J.G."/>
            <person name="Delaux P.M."/>
            <person name="Dal Grande F."/>
            <person name="Keller J."/>
        </authorList>
    </citation>
    <scope>NUCLEOTIDE SEQUENCE [LARGE SCALE GENOMIC DNA]</scope>
    <source>
        <strain evidence="2 3">SAG 216-7</strain>
    </source>
</reference>
<protein>
    <submittedName>
        <fullName evidence="2">Uncharacterized protein</fullName>
    </submittedName>
</protein>
<name>A0ABR2YML8_9CHLO</name>
<evidence type="ECO:0000313" key="2">
    <source>
        <dbReference type="EMBL" id="KAK9908272.1"/>
    </source>
</evidence>
<proteinExistence type="predicted"/>
<keyword evidence="3" id="KW-1185">Reference proteome</keyword>
<comment type="caution">
    <text evidence="2">The sequence shown here is derived from an EMBL/GenBank/DDBJ whole genome shotgun (WGS) entry which is preliminary data.</text>
</comment>
<evidence type="ECO:0000313" key="3">
    <source>
        <dbReference type="Proteomes" id="UP001491310"/>
    </source>
</evidence>
<gene>
    <name evidence="2" type="ORF">WJX75_005306</name>
</gene>